<protein>
    <submittedName>
        <fullName evidence="3">Uncharacterized protein</fullName>
    </submittedName>
</protein>
<organism evidence="3">
    <name type="scientific">marine metagenome</name>
    <dbReference type="NCBI Taxonomy" id="408172"/>
    <lineage>
        <taxon>unclassified sequences</taxon>
        <taxon>metagenomes</taxon>
        <taxon>ecological metagenomes</taxon>
    </lineage>
</organism>
<reference evidence="3" key="1">
    <citation type="submission" date="2018-05" db="EMBL/GenBank/DDBJ databases">
        <authorList>
            <person name="Lanie J.A."/>
            <person name="Ng W.-L."/>
            <person name="Kazmierczak K.M."/>
            <person name="Andrzejewski T.M."/>
            <person name="Davidsen T.M."/>
            <person name="Wayne K.J."/>
            <person name="Tettelin H."/>
            <person name="Glass J.I."/>
            <person name="Rusch D."/>
            <person name="Podicherti R."/>
            <person name="Tsui H.-C.T."/>
            <person name="Winkler M.E."/>
        </authorList>
    </citation>
    <scope>NUCLEOTIDE SEQUENCE</scope>
</reference>
<dbReference type="Gene3D" id="3.10.129.10">
    <property type="entry name" value="Hotdog Thioesterase"/>
    <property type="match status" value="1"/>
</dbReference>
<proteinExistence type="inferred from homology"/>
<dbReference type="InterPro" id="IPR006684">
    <property type="entry name" value="YbgC/YbaW"/>
</dbReference>
<accession>A0A382MSH3</accession>
<comment type="similarity">
    <text evidence="1">Belongs to the 4-hydroxybenzoyl-CoA thioesterase family.</text>
</comment>
<dbReference type="PANTHER" id="PTHR31793:SF27">
    <property type="entry name" value="NOVEL THIOESTERASE SUPERFAMILY DOMAIN AND SAPOSIN A-TYPE DOMAIN CONTAINING PROTEIN (0610012H03RIK)"/>
    <property type="match status" value="1"/>
</dbReference>
<sequence length="136" mass="15413">MPSEFTITRRVEFGETDTAGIVHYSNFFRYMEACEHAFFRSLGTSIVDKSSGIGWPRVHASCDYRKPLYFEDEFTIELRVTGKTSKSLSYEFVFEKGDIEIAQGNLTVCCVRRDETGEMKATDIPADIADKISIAD</sequence>
<evidence type="ECO:0000256" key="1">
    <source>
        <dbReference type="ARBA" id="ARBA00005953"/>
    </source>
</evidence>
<dbReference type="SUPFAM" id="SSF54637">
    <property type="entry name" value="Thioesterase/thiol ester dehydrase-isomerase"/>
    <property type="match status" value="1"/>
</dbReference>
<dbReference type="Pfam" id="PF13279">
    <property type="entry name" value="4HBT_2"/>
    <property type="match status" value="1"/>
</dbReference>
<dbReference type="AlphaFoldDB" id="A0A382MSH3"/>
<dbReference type="EMBL" id="UINC01094829">
    <property type="protein sequence ID" value="SVC50402.1"/>
    <property type="molecule type" value="Genomic_DNA"/>
</dbReference>
<keyword evidence="2" id="KW-0378">Hydrolase</keyword>
<evidence type="ECO:0000256" key="2">
    <source>
        <dbReference type="ARBA" id="ARBA00022801"/>
    </source>
</evidence>
<dbReference type="InterPro" id="IPR050563">
    <property type="entry name" value="4-hydroxybenzoyl-CoA_TE"/>
</dbReference>
<dbReference type="PANTHER" id="PTHR31793">
    <property type="entry name" value="4-HYDROXYBENZOYL-COA THIOESTERASE FAMILY MEMBER"/>
    <property type="match status" value="1"/>
</dbReference>
<evidence type="ECO:0000313" key="3">
    <source>
        <dbReference type="EMBL" id="SVC50402.1"/>
    </source>
</evidence>
<dbReference type="CDD" id="cd00586">
    <property type="entry name" value="4HBT"/>
    <property type="match status" value="1"/>
</dbReference>
<name>A0A382MSH3_9ZZZZ</name>
<dbReference type="PIRSF" id="PIRSF003230">
    <property type="entry name" value="YbgC"/>
    <property type="match status" value="1"/>
</dbReference>
<gene>
    <name evidence="3" type="ORF">METZ01_LOCUS303256</name>
</gene>
<dbReference type="InterPro" id="IPR029069">
    <property type="entry name" value="HotDog_dom_sf"/>
</dbReference>
<dbReference type="GO" id="GO:0047617">
    <property type="term" value="F:fatty acyl-CoA hydrolase activity"/>
    <property type="evidence" value="ECO:0007669"/>
    <property type="project" value="TreeGrafter"/>
</dbReference>